<dbReference type="AlphaFoldDB" id="A0A9P0Z4B4"/>
<protein>
    <recommendedName>
        <fullName evidence="1">Transposase (putative) gypsy type domain-containing protein</fullName>
    </recommendedName>
</protein>
<dbReference type="Pfam" id="PF04195">
    <property type="entry name" value="Transposase_28"/>
    <property type="match status" value="1"/>
</dbReference>
<comment type="caution">
    <text evidence="2">The sequence shown here is derived from an EMBL/GenBank/DDBJ whole genome shotgun (WGS) entry which is preliminary data.</text>
</comment>
<evidence type="ECO:0000313" key="2">
    <source>
        <dbReference type="EMBL" id="CAH9086701.1"/>
    </source>
</evidence>
<reference evidence="2" key="1">
    <citation type="submission" date="2022-07" db="EMBL/GenBank/DDBJ databases">
        <authorList>
            <person name="Macas J."/>
            <person name="Novak P."/>
            <person name="Neumann P."/>
        </authorList>
    </citation>
    <scope>NUCLEOTIDE SEQUENCE</scope>
</reference>
<organism evidence="2 3">
    <name type="scientific">Cuscuta europaea</name>
    <name type="common">European dodder</name>
    <dbReference type="NCBI Taxonomy" id="41803"/>
    <lineage>
        <taxon>Eukaryota</taxon>
        <taxon>Viridiplantae</taxon>
        <taxon>Streptophyta</taxon>
        <taxon>Embryophyta</taxon>
        <taxon>Tracheophyta</taxon>
        <taxon>Spermatophyta</taxon>
        <taxon>Magnoliopsida</taxon>
        <taxon>eudicotyledons</taxon>
        <taxon>Gunneridae</taxon>
        <taxon>Pentapetalae</taxon>
        <taxon>asterids</taxon>
        <taxon>lamiids</taxon>
        <taxon>Solanales</taxon>
        <taxon>Convolvulaceae</taxon>
        <taxon>Cuscuteae</taxon>
        <taxon>Cuscuta</taxon>
        <taxon>Cuscuta subgen. Cuscuta</taxon>
    </lineage>
</organism>
<proteinExistence type="predicted"/>
<evidence type="ECO:0000313" key="3">
    <source>
        <dbReference type="Proteomes" id="UP001152484"/>
    </source>
</evidence>
<keyword evidence="3" id="KW-1185">Reference proteome</keyword>
<feature type="domain" description="Transposase (putative) gypsy type" evidence="1">
    <location>
        <begin position="90"/>
        <end position="152"/>
    </location>
</feature>
<dbReference type="EMBL" id="CAMAPE010000019">
    <property type="protein sequence ID" value="CAH9086701.1"/>
    <property type="molecule type" value="Genomic_DNA"/>
</dbReference>
<dbReference type="InterPro" id="IPR007321">
    <property type="entry name" value="Transposase_28"/>
</dbReference>
<dbReference type="OrthoDB" id="1752359at2759"/>
<gene>
    <name evidence="2" type="ORF">CEURO_LOCUS9735</name>
</gene>
<dbReference type="Proteomes" id="UP001152484">
    <property type="component" value="Unassembled WGS sequence"/>
</dbReference>
<sequence length="204" mass="22453">MSSSSSVPLHHVFPEVGATSERPRIPMVSDGRETHFFLSCEYARHVLTVALSDAEFGEAVALAGPSVVCSRPTPGQNIVDPPSPLHFGVHLASLQVGLRFPLHTAHLSVMSYYGVIPGQFSPTTHMFIAGFLPRCMHLGIRPFIDIFLHFFHSIRPGGSESPGYLSISQRAGHRLFEAKSYPDSFKGWRQKWVWVTSVDGRGAV</sequence>
<accession>A0A9P0Z4B4</accession>
<name>A0A9P0Z4B4_CUSEU</name>
<evidence type="ECO:0000259" key="1">
    <source>
        <dbReference type="Pfam" id="PF04195"/>
    </source>
</evidence>